<evidence type="ECO:0000313" key="13">
    <source>
        <dbReference type="EMBL" id="GAA5152419.1"/>
    </source>
</evidence>
<name>A0ABP9PYQ7_9PSEU</name>
<keyword evidence="3 11" id="KW-0004">4Fe-4S</keyword>
<proteinExistence type="inferred from homology"/>
<feature type="binding site" evidence="11">
    <location>
        <position position="65"/>
    </location>
    <ligand>
        <name>[4Fe-4S] cluster</name>
        <dbReference type="ChEBI" id="CHEBI:49883"/>
    </ligand>
</feature>
<keyword evidence="6 11" id="KW-0411">Iron-sulfur</keyword>
<evidence type="ECO:0000256" key="9">
    <source>
        <dbReference type="ARBA" id="ARBA00023157"/>
    </source>
</evidence>
<keyword evidence="11" id="KW-0963">Cytoplasm</keyword>
<feature type="binding site" evidence="11">
    <location>
        <position position="62"/>
    </location>
    <ligand>
        <name>[4Fe-4S] cluster</name>
        <dbReference type="ChEBI" id="CHEBI:49883"/>
    </ligand>
</feature>
<sequence>MFPLMPGGAALSTIECMRGSLASHTSNASQTSQSDRTPCSQADPELWFAERPADLNVAKALCSACPLKASCLAGALERAEPWGVWGGEILQDGVVLAYKRGRGRPSNADRKLGLVTRVAPDFTQRTRPAVLAAVGQAAGPAEVTTPGTAGTFHSRSA</sequence>
<keyword evidence="5 11" id="KW-0408">Iron</keyword>
<evidence type="ECO:0000256" key="8">
    <source>
        <dbReference type="ARBA" id="ARBA00023125"/>
    </source>
</evidence>
<evidence type="ECO:0000256" key="10">
    <source>
        <dbReference type="ARBA" id="ARBA00023163"/>
    </source>
</evidence>
<feature type="binding site" evidence="11">
    <location>
        <position position="39"/>
    </location>
    <ligand>
        <name>[4Fe-4S] cluster</name>
        <dbReference type="ChEBI" id="CHEBI:49883"/>
    </ligand>
</feature>
<evidence type="ECO:0000259" key="12">
    <source>
        <dbReference type="PROSITE" id="PS51674"/>
    </source>
</evidence>
<comment type="similarity">
    <text evidence="2 11">Belongs to the WhiB family.</text>
</comment>
<keyword evidence="14" id="KW-1185">Reference proteome</keyword>
<comment type="PTM">
    <text evidence="11">The Fe-S cluster can be nitrosylated by nitric oxide (NO).</text>
</comment>
<evidence type="ECO:0000256" key="4">
    <source>
        <dbReference type="ARBA" id="ARBA00022723"/>
    </source>
</evidence>
<comment type="cofactor">
    <cofactor evidence="11">
        <name>[4Fe-4S] cluster</name>
        <dbReference type="ChEBI" id="CHEBI:49883"/>
    </cofactor>
    <text evidence="11">Binds 1 [4Fe-4S] cluster per subunit. Following nitrosylation of the [4Fe-4S] cluster binds 1 [4Fe-8(NO)] cluster per subunit.</text>
</comment>
<feature type="domain" description="4Fe-4S Wbl-type" evidence="12">
    <location>
        <begin position="38"/>
        <end position="95"/>
    </location>
</feature>
<dbReference type="InterPro" id="IPR034768">
    <property type="entry name" value="4FE4S_WBL"/>
</dbReference>
<dbReference type="EMBL" id="BAABJP010000007">
    <property type="protein sequence ID" value="GAA5152419.1"/>
    <property type="molecule type" value="Genomic_DNA"/>
</dbReference>
<evidence type="ECO:0000313" key="14">
    <source>
        <dbReference type="Proteomes" id="UP001428817"/>
    </source>
</evidence>
<evidence type="ECO:0000256" key="2">
    <source>
        <dbReference type="ARBA" id="ARBA00006597"/>
    </source>
</evidence>
<feature type="binding site" evidence="11">
    <location>
        <position position="71"/>
    </location>
    <ligand>
        <name>[4Fe-4S] cluster</name>
        <dbReference type="ChEBI" id="CHEBI:49883"/>
    </ligand>
</feature>
<protein>
    <recommendedName>
        <fullName evidence="11">Transcriptional regulator WhiB</fullName>
    </recommendedName>
</protein>
<evidence type="ECO:0000256" key="6">
    <source>
        <dbReference type="ARBA" id="ARBA00023014"/>
    </source>
</evidence>
<organism evidence="13 14">
    <name type="scientific">Pseudonocardia eucalypti</name>
    <dbReference type="NCBI Taxonomy" id="648755"/>
    <lineage>
        <taxon>Bacteria</taxon>
        <taxon>Bacillati</taxon>
        <taxon>Actinomycetota</taxon>
        <taxon>Actinomycetes</taxon>
        <taxon>Pseudonocardiales</taxon>
        <taxon>Pseudonocardiaceae</taxon>
        <taxon>Pseudonocardia</taxon>
    </lineage>
</organism>
<comment type="caution">
    <text evidence="13">The sequence shown here is derived from an EMBL/GenBank/DDBJ whole genome shotgun (WGS) entry which is preliminary data.</text>
</comment>
<dbReference type="HAMAP" id="MF_01479">
    <property type="entry name" value="WhiB"/>
    <property type="match status" value="1"/>
</dbReference>
<keyword evidence="7 11" id="KW-0805">Transcription regulation</keyword>
<accession>A0ABP9PYQ7</accession>
<dbReference type="InterPro" id="IPR003482">
    <property type="entry name" value="Whib"/>
</dbReference>
<dbReference type="PROSITE" id="PS51674">
    <property type="entry name" value="4FE4S_WBL"/>
    <property type="match status" value="1"/>
</dbReference>
<evidence type="ECO:0000256" key="7">
    <source>
        <dbReference type="ARBA" id="ARBA00023015"/>
    </source>
</evidence>
<keyword evidence="4 11" id="KW-0479">Metal-binding</keyword>
<keyword evidence="8 11" id="KW-0238">DNA-binding</keyword>
<evidence type="ECO:0000256" key="3">
    <source>
        <dbReference type="ARBA" id="ARBA00022485"/>
    </source>
</evidence>
<dbReference type="PANTHER" id="PTHR38839:SF2">
    <property type="entry name" value="TRANSCRIPTIONAL REGULATOR WHIB7-RELATED"/>
    <property type="match status" value="1"/>
</dbReference>
<evidence type="ECO:0000256" key="11">
    <source>
        <dbReference type="HAMAP-Rule" id="MF_01479"/>
    </source>
</evidence>
<comment type="subcellular location">
    <subcellularLocation>
        <location evidence="1 11">Cytoplasm</location>
    </subcellularLocation>
</comment>
<dbReference type="Pfam" id="PF02467">
    <property type="entry name" value="Whib"/>
    <property type="match status" value="1"/>
</dbReference>
<keyword evidence="9 11" id="KW-1015">Disulfide bond</keyword>
<comment type="function">
    <text evidence="11">Acts as a transcriptional regulator. Probably redox-responsive. The apo- but not holo-form probably binds DNA.</text>
</comment>
<reference evidence="14" key="1">
    <citation type="journal article" date="2019" name="Int. J. Syst. Evol. Microbiol.">
        <title>The Global Catalogue of Microorganisms (GCM) 10K type strain sequencing project: providing services to taxonomists for standard genome sequencing and annotation.</title>
        <authorList>
            <consortium name="The Broad Institute Genomics Platform"/>
            <consortium name="The Broad Institute Genome Sequencing Center for Infectious Disease"/>
            <person name="Wu L."/>
            <person name="Ma J."/>
        </authorList>
    </citation>
    <scope>NUCLEOTIDE SEQUENCE [LARGE SCALE GENOMIC DNA]</scope>
    <source>
        <strain evidence="14">JCM 18303</strain>
    </source>
</reference>
<gene>
    <name evidence="11" type="primary">whiB</name>
    <name evidence="13" type="ORF">GCM10023321_21080</name>
</gene>
<comment type="PTM">
    <text evidence="11">Upon Fe-S cluster removal intramolecular disulfide bonds are formed.</text>
</comment>
<keyword evidence="10 11" id="KW-0804">Transcription</keyword>
<dbReference type="Proteomes" id="UP001428817">
    <property type="component" value="Unassembled WGS sequence"/>
</dbReference>
<evidence type="ECO:0000256" key="5">
    <source>
        <dbReference type="ARBA" id="ARBA00023004"/>
    </source>
</evidence>
<evidence type="ECO:0000256" key="1">
    <source>
        <dbReference type="ARBA" id="ARBA00004496"/>
    </source>
</evidence>
<dbReference type="PANTHER" id="PTHR38839">
    <property type="entry name" value="TRANSCRIPTIONAL REGULATOR WHID-RELATED"/>
    <property type="match status" value="1"/>
</dbReference>